<accession>A0A953JAJ5</accession>
<organism evidence="1 2">
    <name type="scientific">Candidatus Nitrobium versatile</name>
    <dbReference type="NCBI Taxonomy" id="2884831"/>
    <lineage>
        <taxon>Bacteria</taxon>
        <taxon>Pseudomonadati</taxon>
        <taxon>Nitrospirota</taxon>
        <taxon>Nitrospiria</taxon>
        <taxon>Nitrospirales</taxon>
        <taxon>Nitrospiraceae</taxon>
        <taxon>Candidatus Nitrobium</taxon>
    </lineage>
</organism>
<proteinExistence type="predicted"/>
<reference evidence="1" key="2">
    <citation type="submission" date="2021-08" db="EMBL/GenBank/DDBJ databases">
        <authorList>
            <person name="Dalcin Martins P."/>
        </authorList>
    </citation>
    <scope>NUCLEOTIDE SEQUENCE</scope>
    <source>
        <strain evidence="1">MAG_39</strain>
    </source>
</reference>
<dbReference type="Gene3D" id="1.25.40.10">
    <property type="entry name" value="Tetratricopeptide repeat domain"/>
    <property type="match status" value="1"/>
</dbReference>
<dbReference type="InterPro" id="IPR019734">
    <property type="entry name" value="TPR_rpt"/>
</dbReference>
<name>A0A953JAJ5_9BACT</name>
<protein>
    <submittedName>
        <fullName evidence="1">Tetratricopeptide repeat protein</fullName>
    </submittedName>
</protein>
<dbReference type="InterPro" id="IPR011990">
    <property type="entry name" value="TPR-like_helical_dom_sf"/>
</dbReference>
<reference evidence="1" key="1">
    <citation type="journal article" date="2021" name="bioRxiv">
        <title>Unraveling nitrogen, sulfur and carbon metabolic pathways and microbial community transcriptional responses to substrate deprivation and toxicity stresses in a bioreactor mimicking anoxic brackish coastal sediment conditions.</title>
        <authorList>
            <person name="Martins P.D."/>
            <person name="Echeveste M.J."/>
            <person name="Arshad A."/>
            <person name="Kurth J."/>
            <person name="Ouboter H."/>
            <person name="Jetten M.S.M."/>
            <person name="Welte C.U."/>
        </authorList>
    </citation>
    <scope>NUCLEOTIDE SEQUENCE</scope>
    <source>
        <strain evidence="1">MAG_39</strain>
    </source>
</reference>
<evidence type="ECO:0000313" key="2">
    <source>
        <dbReference type="Proteomes" id="UP000705867"/>
    </source>
</evidence>
<comment type="caution">
    <text evidence="1">The sequence shown here is derived from an EMBL/GenBank/DDBJ whole genome shotgun (WGS) entry which is preliminary data.</text>
</comment>
<dbReference type="SMART" id="SM00028">
    <property type="entry name" value="TPR"/>
    <property type="match status" value="6"/>
</dbReference>
<dbReference type="EMBL" id="JAIOIV010000063">
    <property type="protein sequence ID" value="MBZ0156089.1"/>
    <property type="molecule type" value="Genomic_DNA"/>
</dbReference>
<gene>
    <name evidence="1" type="ORF">K8I29_07715</name>
</gene>
<dbReference type="SUPFAM" id="SSF48452">
    <property type="entry name" value="TPR-like"/>
    <property type="match status" value="2"/>
</dbReference>
<dbReference type="PANTHER" id="PTHR10098:SF106">
    <property type="entry name" value="TETRATRICOPEPTIDE REPEAT PROTEIN 28-LIKE PROTEIN"/>
    <property type="match status" value="1"/>
</dbReference>
<dbReference type="AlphaFoldDB" id="A0A953JAJ5"/>
<sequence length="365" mass="40588">MKERIFALIKEAEKLRDAAQYRGALKLFQKALVLSRRADDLDGILDSTLAMADIQRMTGDFDGAVGNYSEALEACEALGNRITAADCMVGMGLSLRAMGMWKESVKFISAARKTYRKERDEKGVAFSLWAEAGALRVAGRIGKAIEKFNESKDIFSSLRFSSGIAYSLCGLGGAHRVAGKYGESMDYYRKANEIFTVEKDTFGRAYSHCGIGNAYRMTHNLRDAMAHFRKATALYEKIGDMVSYSYTLWSVANVHKMKSDFASARLHLRKAMGNFRKTKDPRGIIYCAMTLGEIEFLEGKRKPAEKKVLVALESAERHGFALETLHARSLLSLMRGESGQSGRLREAYRKIGVEAHPLSLPVAMP</sequence>
<dbReference type="PANTHER" id="PTHR10098">
    <property type="entry name" value="RAPSYN-RELATED"/>
    <property type="match status" value="1"/>
</dbReference>
<dbReference type="Proteomes" id="UP000705867">
    <property type="component" value="Unassembled WGS sequence"/>
</dbReference>
<evidence type="ECO:0000313" key="1">
    <source>
        <dbReference type="EMBL" id="MBZ0156089.1"/>
    </source>
</evidence>
<dbReference type="Pfam" id="PF13424">
    <property type="entry name" value="TPR_12"/>
    <property type="match status" value="1"/>
</dbReference>